<evidence type="ECO:0000313" key="8">
    <source>
        <dbReference type="Proteomes" id="UP001141327"/>
    </source>
</evidence>
<dbReference type="EMBL" id="JAPMOS010000128">
    <property type="protein sequence ID" value="KAJ4454917.1"/>
    <property type="molecule type" value="Genomic_DNA"/>
</dbReference>
<organism evidence="7 8">
    <name type="scientific">Paratrimastix pyriformis</name>
    <dbReference type="NCBI Taxonomy" id="342808"/>
    <lineage>
        <taxon>Eukaryota</taxon>
        <taxon>Metamonada</taxon>
        <taxon>Preaxostyla</taxon>
        <taxon>Paratrimastigidae</taxon>
        <taxon>Paratrimastix</taxon>
    </lineage>
</organism>
<dbReference type="Gene3D" id="1.10.150.900">
    <property type="match status" value="1"/>
</dbReference>
<evidence type="ECO:0000256" key="4">
    <source>
        <dbReference type="ARBA" id="ARBA00022801"/>
    </source>
</evidence>
<dbReference type="InterPro" id="IPR011650">
    <property type="entry name" value="Peptidase_M20_dimer"/>
</dbReference>
<evidence type="ECO:0000259" key="6">
    <source>
        <dbReference type="Pfam" id="PF07687"/>
    </source>
</evidence>
<keyword evidence="2" id="KW-0645">Protease</keyword>
<feature type="domain" description="Peptidase M20 dimerisation" evidence="6">
    <location>
        <begin position="14"/>
        <end position="160"/>
    </location>
</feature>
<keyword evidence="8" id="KW-1185">Reference proteome</keyword>
<evidence type="ECO:0000256" key="3">
    <source>
        <dbReference type="ARBA" id="ARBA00022723"/>
    </source>
</evidence>
<evidence type="ECO:0000256" key="1">
    <source>
        <dbReference type="ARBA" id="ARBA00006247"/>
    </source>
</evidence>
<dbReference type="SUPFAM" id="SSF55031">
    <property type="entry name" value="Bacterial exopeptidase dimerisation domain"/>
    <property type="match status" value="1"/>
</dbReference>
<protein>
    <submittedName>
        <fullName evidence="7">Peptidase M20</fullName>
    </submittedName>
</protein>
<evidence type="ECO:0000256" key="5">
    <source>
        <dbReference type="ARBA" id="ARBA00022833"/>
    </source>
</evidence>
<comment type="similarity">
    <text evidence="1">Belongs to the peptidase M20A family.</text>
</comment>
<dbReference type="Proteomes" id="UP001141327">
    <property type="component" value="Unassembled WGS sequence"/>
</dbReference>
<dbReference type="SUPFAM" id="SSF53187">
    <property type="entry name" value="Zn-dependent exopeptidases"/>
    <property type="match status" value="1"/>
</dbReference>
<proteinExistence type="inferred from homology"/>
<evidence type="ECO:0000313" key="7">
    <source>
        <dbReference type="EMBL" id="KAJ4454917.1"/>
    </source>
</evidence>
<dbReference type="InterPro" id="IPR036264">
    <property type="entry name" value="Bact_exopeptidase_dim_dom"/>
</dbReference>
<dbReference type="PANTHER" id="PTHR45962">
    <property type="entry name" value="N-FATTY-ACYL-AMINO ACID SYNTHASE/HYDROLASE PM20D1"/>
    <property type="match status" value="1"/>
</dbReference>
<dbReference type="Pfam" id="PF07687">
    <property type="entry name" value="M20_dimer"/>
    <property type="match status" value="1"/>
</dbReference>
<dbReference type="Gene3D" id="3.30.70.360">
    <property type="match status" value="1"/>
</dbReference>
<name>A0ABQ8U6D6_9EUKA</name>
<evidence type="ECO:0000256" key="2">
    <source>
        <dbReference type="ARBA" id="ARBA00022670"/>
    </source>
</evidence>
<comment type="caution">
    <text evidence="7">The sequence shown here is derived from an EMBL/GenBank/DDBJ whole genome shotgun (WGS) entry which is preliminary data.</text>
</comment>
<keyword evidence="5" id="KW-0862">Zinc</keyword>
<gene>
    <name evidence="7" type="ORF">PAPYR_10266</name>
</gene>
<dbReference type="PANTHER" id="PTHR45962:SF1">
    <property type="entry name" value="N-FATTY-ACYL-AMINO ACID SYNTHASE_HYDROLASE PM20D1"/>
    <property type="match status" value="1"/>
</dbReference>
<dbReference type="InterPro" id="IPR047177">
    <property type="entry name" value="Pept_M20A"/>
</dbReference>
<accession>A0ABQ8U6D6</accession>
<keyword evidence="4" id="KW-0378">Hydrolase</keyword>
<reference evidence="7" key="1">
    <citation type="journal article" date="2022" name="bioRxiv">
        <title>Genomics of Preaxostyla Flagellates Illuminates Evolutionary Transitions and the Path Towards Mitochondrial Loss.</title>
        <authorList>
            <person name="Novak L.V.F."/>
            <person name="Treitli S.C."/>
            <person name="Pyrih J."/>
            <person name="Halakuc P."/>
            <person name="Pipaliya S.V."/>
            <person name="Vacek V."/>
            <person name="Brzon O."/>
            <person name="Soukal P."/>
            <person name="Eme L."/>
            <person name="Dacks J.B."/>
            <person name="Karnkowska A."/>
            <person name="Elias M."/>
            <person name="Hampl V."/>
        </authorList>
    </citation>
    <scope>NUCLEOTIDE SEQUENCE</scope>
    <source>
        <strain evidence="7">RCP-MX</strain>
    </source>
</reference>
<sequence>MGYNLAQTIQTCEKVYMSLELAVTSRGGHSSLPTPDNAIYRLAVGLAQLAGHQFPVRLNDSVRLFMERMARLEQVPALSAAMTRLAAPGPIDQPAADLVAGAAPYYNALLRTTVTATQISGGHAENALPQLARATLNCRLLPEDDPDEVQRTIAAVLADPQIAIRRLAEPLPAPMSPLDPAVLGPVERITNIMWSGVPVLPLLSAGATDGQALRHAGIPVYGVCGMFFDADDNRCHASNERVLVKSYFEGLQFMYMLMRELGSAAPTAK</sequence>
<keyword evidence="3" id="KW-0479">Metal-binding</keyword>